<gene>
    <name evidence="7" type="ORF">LOAG_15619</name>
</gene>
<feature type="transmembrane region" description="Helical" evidence="5">
    <location>
        <begin position="67"/>
        <end position="90"/>
    </location>
</feature>
<evidence type="ECO:0000256" key="5">
    <source>
        <dbReference type="SAM" id="Phobius"/>
    </source>
</evidence>
<reference evidence="7" key="1">
    <citation type="submission" date="2012-04" db="EMBL/GenBank/DDBJ databases">
        <title>The Genome Sequence of Loa loa.</title>
        <authorList>
            <consortium name="The Broad Institute Genome Sequencing Platform"/>
            <consortium name="Broad Institute Genome Sequencing Center for Infectious Disease"/>
            <person name="Nutman T.B."/>
            <person name="Fink D.L."/>
            <person name="Russ C."/>
            <person name="Young S."/>
            <person name="Zeng Q."/>
            <person name="Gargeya S."/>
            <person name="Alvarado L."/>
            <person name="Berlin A."/>
            <person name="Chapman S.B."/>
            <person name="Chen Z."/>
            <person name="Freedman E."/>
            <person name="Gellesch M."/>
            <person name="Goldberg J."/>
            <person name="Griggs A."/>
            <person name="Gujja S."/>
            <person name="Heilman E.R."/>
            <person name="Heiman D."/>
            <person name="Howarth C."/>
            <person name="Mehta T."/>
            <person name="Neiman D."/>
            <person name="Pearson M."/>
            <person name="Roberts A."/>
            <person name="Saif S."/>
            <person name="Shea T."/>
            <person name="Shenoy N."/>
            <person name="Sisk P."/>
            <person name="Stolte C."/>
            <person name="Sykes S."/>
            <person name="White J."/>
            <person name="Yandava C."/>
            <person name="Haas B."/>
            <person name="Henn M.R."/>
            <person name="Nusbaum C."/>
            <person name="Birren B."/>
        </authorList>
    </citation>
    <scope>NUCLEOTIDE SEQUENCE [LARGE SCALE GENOMIC DNA]</scope>
</reference>
<dbReference type="SUPFAM" id="SSF81321">
    <property type="entry name" value="Family A G protein-coupled receptor-like"/>
    <property type="match status" value="1"/>
</dbReference>
<protein>
    <recommendedName>
        <fullName evidence="6">G-protein coupled receptors family 1 profile domain-containing protein</fullName>
    </recommendedName>
</protein>
<dbReference type="InterPro" id="IPR017452">
    <property type="entry name" value="GPCR_Rhodpsn_7TM"/>
</dbReference>
<dbReference type="Pfam" id="PF10328">
    <property type="entry name" value="7TM_GPCR_Srx"/>
    <property type="match status" value="1"/>
</dbReference>
<feature type="transmembrane region" description="Helical" evidence="5">
    <location>
        <begin position="162"/>
        <end position="185"/>
    </location>
</feature>
<comment type="subcellular location">
    <subcellularLocation>
        <location evidence="1">Membrane</location>
    </subcellularLocation>
</comment>
<dbReference type="GO" id="GO:0016020">
    <property type="term" value="C:membrane"/>
    <property type="evidence" value="ECO:0007669"/>
    <property type="project" value="UniProtKB-SubCell"/>
</dbReference>
<name>A0A1S0TFW2_LOALO</name>
<feature type="transmembrane region" description="Helical" evidence="5">
    <location>
        <begin position="111"/>
        <end position="131"/>
    </location>
</feature>
<keyword evidence="3 5" id="KW-1133">Transmembrane helix</keyword>
<evidence type="ECO:0000256" key="3">
    <source>
        <dbReference type="ARBA" id="ARBA00022989"/>
    </source>
</evidence>
<sequence length="188" mass="21634">ISIFGLISNGTSLYITRTRPRFRNAFGILCSSFLICNLQAIFVHITWCTIVLSTKSPILSSPKLFTVRLVGVFLNGGWFGALVMHFLTALNRFYAFVYATKYNQLWSQSRTFKIIIISWTFSMVYCTHHLYKNCSLLFNYGSTYRWLHHTSFHGQICARTDAIVSVILAVAMAFIDFITLIKIIAYRR</sequence>
<feature type="non-terminal residue" evidence="7">
    <location>
        <position position="1"/>
    </location>
</feature>
<dbReference type="PANTHER" id="PTHR23017:SF3">
    <property type="entry name" value="G-PROTEIN COUPLED RECEPTORS FAMILY 1 PROFILE DOMAIN-CONTAINING PROTEIN"/>
    <property type="match status" value="1"/>
</dbReference>
<feature type="domain" description="G-protein coupled receptors family 1 profile" evidence="6">
    <location>
        <begin position="8"/>
        <end position="188"/>
    </location>
</feature>
<evidence type="ECO:0000313" key="7">
    <source>
        <dbReference type="EMBL" id="EFO12911.2"/>
    </source>
</evidence>
<dbReference type="InterPro" id="IPR019430">
    <property type="entry name" value="7TM_GPCR_serpentine_rcpt_Srx"/>
</dbReference>
<organism evidence="7">
    <name type="scientific">Loa loa</name>
    <name type="common">Eye worm</name>
    <name type="synonym">Filaria loa</name>
    <dbReference type="NCBI Taxonomy" id="7209"/>
    <lineage>
        <taxon>Eukaryota</taxon>
        <taxon>Metazoa</taxon>
        <taxon>Ecdysozoa</taxon>
        <taxon>Nematoda</taxon>
        <taxon>Chromadorea</taxon>
        <taxon>Rhabditida</taxon>
        <taxon>Spirurina</taxon>
        <taxon>Spiruromorpha</taxon>
        <taxon>Filarioidea</taxon>
        <taxon>Onchocercidae</taxon>
        <taxon>Loa</taxon>
    </lineage>
</organism>
<feature type="transmembrane region" description="Helical" evidence="5">
    <location>
        <begin position="25"/>
        <end position="47"/>
    </location>
</feature>
<accession>A0A1S0TFW2</accession>
<dbReference type="OMA" id="HITWCTI"/>
<dbReference type="InParanoid" id="A0A1S0TFW2"/>
<dbReference type="PROSITE" id="PS50262">
    <property type="entry name" value="G_PROTEIN_RECEP_F1_2"/>
    <property type="match status" value="1"/>
</dbReference>
<dbReference type="RefSeq" id="XP_020300931.1">
    <property type="nucleotide sequence ID" value="XM_020448957.1"/>
</dbReference>
<dbReference type="KEGG" id="loa:LOAG_15619"/>
<keyword evidence="2 5" id="KW-0812">Transmembrane</keyword>
<evidence type="ECO:0000256" key="2">
    <source>
        <dbReference type="ARBA" id="ARBA00022692"/>
    </source>
</evidence>
<dbReference type="CTD" id="9953112"/>
<dbReference type="Gene3D" id="1.20.1070.10">
    <property type="entry name" value="Rhodopsin 7-helix transmembrane proteins"/>
    <property type="match status" value="1"/>
</dbReference>
<feature type="non-terminal residue" evidence="7">
    <location>
        <position position="188"/>
    </location>
</feature>
<evidence type="ECO:0000259" key="6">
    <source>
        <dbReference type="PROSITE" id="PS50262"/>
    </source>
</evidence>
<dbReference type="AlphaFoldDB" id="A0A1S0TFW2"/>
<dbReference type="OrthoDB" id="5825164at2759"/>
<evidence type="ECO:0000256" key="1">
    <source>
        <dbReference type="ARBA" id="ARBA00004370"/>
    </source>
</evidence>
<dbReference type="GeneID" id="9953112"/>
<keyword evidence="4 5" id="KW-0472">Membrane</keyword>
<proteinExistence type="predicted"/>
<evidence type="ECO:0000256" key="4">
    <source>
        <dbReference type="ARBA" id="ARBA00023136"/>
    </source>
</evidence>
<dbReference type="PANTHER" id="PTHR23017">
    <property type="entry name" value="SERPENTINE RECEPTOR, CLASS X"/>
    <property type="match status" value="1"/>
</dbReference>
<dbReference type="EMBL" id="JH714355">
    <property type="protein sequence ID" value="EFO12911.2"/>
    <property type="molecule type" value="Genomic_DNA"/>
</dbReference>